<proteinExistence type="predicted"/>
<evidence type="ECO:0000313" key="1">
    <source>
        <dbReference type="EMBL" id="CAG8829810.1"/>
    </source>
</evidence>
<sequence>SFSEEFRRDEISAISFGLVDEREVIVVTLNLPEGSSLHFSLPSVFEGFPVIIDYGTVIPFYRSYHEKLMPGISIGRLKNPPNAYQKKSKLDQKKSKPEEVFILTTKHGVGKK</sequence>
<dbReference type="EMBL" id="CAJVQC010097958">
    <property type="protein sequence ID" value="CAG8829810.1"/>
    <property type="molecule type" value="Genomic_DNA"/>
</dbReference>
<organism evidence="1 2">
    <name type="scientific">Racocetra persica</name>
    <dbReference type="NCBI Taxonomy" id="160502"/>
    <lineage>
        <taxon>Eukaryota</taxon>
        <taxon>Fungi</taxon>
        <taxon>Fungi incertae sedis</taxon>
        <taxon>Mucoromycota</taxon>
        <taxon>Glomeromycotina</taxon>
        <taxon>Glomeromycetes</taxon>
        <taxon>Diversisporales</taxon>
        <taxon>Gigasporaceae</taxon>
        <taxon>Racocetra</taxon>
    </lineage>
</organism>
<gene>
    <name evidence="1" type="ORF">RPERSI_LOCUS27599</name>
</gene>
<feature type="non-terminal residue" evidence="1">
    <location>
        <position position="112"/>
    </location>
</feature>
<name>A0ACA9S763_9GLOM</name>
<dbReference type="Proteomes" id="UP000789920">
    <property type="component" value="Unassembled WGS sequence"/>
</dbReference>
<protein>
    <submittedName>
        <fullName evidence="1">788_t:CDS:1</fullName>
    </submittedName>
</protein>
<reference evidence="1" key="1">
    <citation type="submission" date="2021-06" db="EMBL/GenBank/DDBJ databases">
        <authorList>
            <person name="Kallberg Y."/>
            <person name="Tangrot J."/>
            <person name="Rosling A."/>
        </authorList>
    </citation>
    <scope>NUCLEOTIDE SEQUENCE</scope>
    <source>
        <strain evidence="1">MA461A</strain>
    </source>
</reference>
<keyword evidence="2" id="KW-1185">Reference proteome</keyword>
<evidence type="ECO:0000313" key="2">
    <source>
        <dbReference type="Proteomes" id="UP000789920"/>
    </source>
</evidence>
<feature type="non-terminal residue" evidence="1">
    <location>
        <position position="1"/>
    </location>
</feature>
<accession>A0ACA9S763</accession>
<comment type="caution">
    <text evidence="1">The sequence shown here is derived from an EMBL/GenBank/DDBJ whole genome shotgun (WGS) entry which is preliminary data.</text>
</comment>